<protein>
    <submittedName>
        <fullName evidence="2">Uncharacterized protein</fullName>
    </submittedName>
</protein>
<feature type="compositionally biased region" description="Basic and acidic residues" evidence="1">
    <location>
        <begin position="83"/>
        <end position="94"/>
    </location>
</feature>
<dbReference type="Proteomes" id="UP000624244">
    <property type="component" value="Unassembled WGS sequence"/>
</dbReference>
<name>A0A8H5ZKI2_COCSA</name>
<proteinExistence type="predicted"/>
<feature type="compositionally biased region" description="Polar residues" evidence="1">
    <location>
        <begin position="9"/>
        <end position="25"/>
    </location>
</feature>
<evidence type="ECO:0000313" key="2">
    <source>
        <dbReference type="EMBL" id="KAF5851921.1"/>
    </source>
</evidence>
<evidence type="ECO:0000256" key="1">
    <source>
        <dbReference type="SAM" id="MobiDB-lite"/>
    </source>
</evidence>
<reference evidence="2" key="1">
    <citation type="submission" date="2019-11" db="EMBL/GenBank/DDBJ databases">
        <title>Bipolaris sorokiniana Genome sequencing.</title>
        <authorList>
            <person name="Wang H."/>
        </authorList>
    </citation>
    <scope>NUCLEOTIDE SEQUENCE</scope>
</reference>
<sequence length="228" mass="24660">MIPRKKSKPSTQAPADTTSDQHVADSTSSVGTTTPTSTGSLTPRGSRWLSGSGSWRSKAPAIVQTAKESIGVSGGATNELPGEEAKKPQDESPKKFLTKRSSSKSHVIPAAITQVNVSSDGLVEDMPKPAPKPESVEEPPTPTTVDEPPLPPEPLLPLQAHGDGEVGGHGQMDILKLGKPPLRQRRPSKRRLPPHYLDLPPQKSQMLRPRAWTLLKHQQKPMRMEILK</sequence>
<comment type="caution">
    <text evidence="2">The sequence shown here is derived from an EMBL/GenBank/DDBJ whole genome shotgun (WGS) entry which is preliminary data.</text>
</comment>
<accession>A0A8H5ZKI2</accession>
<dbReference type="AlphaFoldDB" id="A0A8H5ZKI2"/>
<feature type="compositionally biased region" description="Basic residues" evidence="1">
    <location>
        <begin position="182"/>
        <end position="193"/>
    </location>
</feature>
<evidence type="ECO:0000313" key="3">
    <source>
        <dbReference type="Proteomes" id="UP000624244"/>
    </source>
</evidence>
<gene>
    <name evidence="2" type="ORF">GGP41_000635</name>
</gene>
<dbReference type="EMBL" id="WNKQ01000004">
    <property type="protein sequence ID" value="KAF5851921.1"/>
    <property type="molecule type" value="Genomic_DNA"/>
</dbReference>
<feature type="region of interest" description="Disordered" evidence="1">
    <location>
        <begin position="1"/>
        <end position="204"/>
    </location>
</feature>
<organism evidence="2 3">
    <name type="scientific">Cochliobolus sativus</name>
    <name type="common">Common root rot and spot blotch fungus</name>
    <name type="synonym">Bipolaris sorokiniana</name>
    <dbReference type="NCBI Taxonomy" id="45130"/>
    <lineage>
        <taxon>Eukaryota</taxon>
        <taxon>Fungi</taxon>
        <taxon>Dikarya</taxon>
        <taxon>Ascomycota</taxon>
        <taxon>Pezizomycotina</taxon>
        <taxon>Dothideomycetes</taxon>
        <taxon>Pleosporomycetidae</taxon>
        <taxon>Pleosporales</taxon>
        <taxon>Pleosporineae</taxon>
        <taxon>Pleosporaceae</taxon>
        <taxon>Bipolaris</taxon>
    </lineage>
</organism>
<feature type="compositionally biased region" description="Low complexity" evidence="1">
    <location>
        <begin position="26"/>
        <end position="57"/>
    </location>
</feature>